<name>A0A3R7KAR4_TRYRA</name>
<dbReference type="EMBL" id="MKGL01000162">
    <property type="protein sequence ID" value="RNF04486.1"/>
    <property type="molecule type" value="Genomic_DNA"/>
</dbReference>
<accession>A0A3R7KAR4</accession>
<evidence type="ECO:0000259" key="3">
    <source>
        <dbReference type="Pfam" id="PF18189"/>
    </source>
</evidence>
<keyword evidence="5" id="KW-1185">Reference proteome</keyword>
<protein>
    <submittedName>
        <fullName evidence="4">Uncharacterized protein</fullName>
    </submittedName>
</protein>
<evidence type="ECO:0000313" key="4">
    <source>
        <dbReference type="EMBL" id="RNF04486.1"/>
    </source>
</evidence>
<feature type="domain" description="TbRIF5 SNase" evidence="3">
    <location>
        <begin position="179"/>
        <end position="347"/>
    </location>
</feature>
<reference evidence="4 5" key="1">
    <citation type="journal article" date="2018" name="BMC Genomics">
        <title>Genomic comparison of Trypanosoma conorhini and Trypanosoma rangeli to Trypanosoma cruzi strains of high and low virulence.</title>
        <authorList>
            <person name="Bradwell K.R."/>
            <person name="Koparde V.N."/>
            <person name="Matveyev A.V."/>
            <person name="Serrano M.G."/>
            <person name="Alves J.M."/>
            <person name="Parikh H."/>
            <person name="Huang B."/>
            <person name="Lee V."/>
            <person name="Espinosa-Alvarez O."/>
            <person name="Ortiz P.A."/>
            <person name="Costa-Martins A.G."/>
            <person name="Teixeira M.M."/>
            <person name="Buck G.A."/>
        </authorList>
    </citation>
    <scope>NUCLEOTIDE SEQUENCE [LARGE SCALE GENOMIC DNA]</scope>
    <source>
        <strain evidence="4 5">AM80</strain>
    </source>
</reference>
<dbReference type="GeneID" id="40329068"/>
<dbReference type="InterPro" id="IPR041035">
    <property type="entry name" value="RIF5_SNase_1"/>
</dbReference>
<comment type="caution">
    <text evidence="4">The sequence shown here is derived from an EMBL/GenBank/DDBJ whole genome shotgun (WGS) entry which is preliminary data.</text>
</comment>
<dbReference type="VEuPathDB" id="TriTrypDB:TRSC58_07210"/>
<dbReference type="Pfam" id="PF18187">
    <property type="entry name" value="RIF5_SNase_1"/>
    <property type="match status" value="1"/>
</dbReference>
<dbReference type="InterPro" id="IPR040592">
    <property type="entry name" value="RIF5_SNase_2"/>
</dbReference>
<dbReference type="Proteomes" id="UP000283634">
    <property type="component" value="Unassembled WGS sequence"/>
</dbReference>
<dbReference type="RefSeq" id="XP_029238133.1">
    <property type="nucleotide sequence ID" value="XM_029382028.1"/>
</dbReference>
<feature type="region of interest" description="Disordered" evidence="1">
    <location>
        <begin position="624"/>
        <end position="674"/>
    </location>
</feature>
<evidence type="ECO:0000313" key="5">
    <source>
        <dbReference type="Proteomes" id="UP000283634"/>
    </source>
</evidence>
<dbReference type="OMA" id="VHYRSRA"/>
<organism evidence="4 5">
    <name type="scientific">Trypanosoma rangeli</name>
    <dbReference type="NCBI Taxonomy" id="5698"/>
    <lineage>
        <taxon>Eukaryota</taxon>
        <taxon>Discoba</taxon>
        <taxon>Euglenozoa</taxon>
        <taxon>Kinetoplastea</taxon>
        <taxon>Metakinetoplastina</taxon>
        <taxon>Trypanosomatida</taxon>
        <taxon>Trypanosomatidae</taxon>
        <taxon>Trypanosoma</taxon>
        <taxon>Herpetosoma</taxon>
    </lineage>
</organism>
<evidence type="ECO:0000259" key="2">
    <source>
        <dbReference type="Pfam" id="PF18187"/>
    </source>
</evidence>
<sequence length="1474" mass="165220">MDTQAEELGRADERHKVFISINDIAWIGKNVFVVSVPAYKRRISCELTAVDVPRGTASALEEKVMRTLNEIRCAPYKYLRRDHYASFPNQGYGDIIFRMSDDAAEWVSLQERLLRRGVGSIVRPIVARLEELIQAEFEGSMSPTHLPDGREKPCVWANHHYNFENGPLFRKQLTGQIINVMRGDVYVVRWDKGQVMSGKCTSKHNGNKDAGDAHHEEWPPQLVILDAVKCFSPRTANGFAALRWAQKRLLYSRVKVCIHSTHPSEKDVSNNTQLFSHEQLRCVRSAVYVLPRESGLCASSTRRATNVGSALISKGLGLLRQVVDAAVPRSSDFHELLRAARDRCCAVTDATLKDAKQSLPDNLISDDGVSCPANVPVATWCNSSPSLKTLWQTTMWDGDVHRSAHDYPQRIYCLRPLRSLCDMRTLIRECETFEGFINSVTLVRESLGASLEQQQCRRRRFLRVEINAIFALTRIQDILARVGANTFGSVRLHPTGGSILGNTVKVTVVYDRWLSVIPITETAFLNITVTGYAPQSYDPAKHAPKKCQHSLLVKKEQRQGTKVLELELSDDENERIFVVDVRVEFGNSTEHLNHQSVYFLTRAAQGPGTSGALLCDDDYSNGELASVDSGEDHSACDSDSEEESDRQNEQNQGAEEARLAGNDDEAAERKEKMESSDTFCHSSVDFYFEVMTDAAHKGGESMRRLRDWGKSLMYRDVRCIPMGIGTVNGARGFLGDVLLIKTQEEEEEEEEQSIFFTVEKNWRPPAHSSWLTKDDVWTGTTRIFEQHHRRRCNALFKREFESRDLLIKAWYESICRIRAELFETEDIEVMKGNMVLDFATHLKAYGAFLACDKPDGDDNAVIYAEAGRLECWYNSDTSVSAAGTTTTAVAANLQVVAFQDHNASFGLISPSFLPPKVPLSAFSLFPRQFFSAHSKQHRALLTKNNVASMKEGGDIHVDAAFFRLPHRFLPNLFASNFERLPAALRNVERAFCDSLQQGDIPRPPNAPEVVYYATQKAFVSILSMLLLLQLRRDNLGKESSAETHPYTSIYKLLRDEFGALYDLKLSRMTTSLVLYRVEPNLNANGDGQQRQPALLLGSHDTETSDTFEVPGGFTTLDKKSLFRAIGVLGFESLVAPRPAKPADDLTNNDDDIVLLTELSAEECHPMTSRGVGPYPLASSTPRLYHPFPWLTLLGQPLLARDEYDAESLGNHEMIAEGGHLIRRYIAVSYTALCLSERKPYRSFSYGRITRSLIYGIVKKQAEKGSAIMNYLSLLLRSAGTTAEGASPFADGILNVYGTASELLYLFYQSRRQLRFRLGMLFPSLLKGVEDTTAPTGAEVKAEEEFLQQLSEAGKQLIDLVAKQTAEPSSCKSGDGKPPARVYLKIDLDCLDAGTCMWVSVYPIKNEPEPEGYGEAVGTRANPHQQFDLASNVWSRFPQHVLLVRYHPEHDKYAFEWSGVENPSHVDAKMVPTEQ</sequence>
<dbReference type="OrthoDB" id="252269at2759"/>
<feature type="domain" description="TbRIF5 SNase" evidence="2">
    <location>
        <begin position="14"/>
        <end position="171"/>
    </location>
</feature>
<dbReference type="Pfam" id="PF18189">
    <property type="entry name" value="RIF5_SNase_2"/>
    <property type="match status" value="1"/>
</dbReference>
<gene>
    <name evidence="4" type="ORF">TraAM80_05135</name>
</gene>
<evidence type="ECO:0000256" key="1">
    <source>
        <dbReference type="SAM" id="MobiDB-lite"/>
    </source>
</evidence>
<proteinExistence type="predicted"/>
<dbReference type="VEuPathDB" id="TriTrypDB:TRSC58_07209"/>